<proteinExistence type="predicted"/>
<dbReference type="AlphaFoldDB" id="A0A0U1D3A8"/>
<protein>
    <submittedName>
        <fullName evidence="1">Uncharacterized protein</fullName>
    </submittedName>
</protein>
<dbReference type="InterPro" id="IPR057369">
    <property type="entry name" value="VG15"/>
</dbReference>
<reference evidence="1 2" key="1">
    <citation type="submission" date="2015-03" db="EMBL/GenBank/DDBJ databases">
        <authorList>
            <person name="Murphy D."/>
        </authorList>
    </citation>
    <scope>NUCLEOTIDE SEQUENCE [LARGE SCALE GENOMIC DNA]</scope>
    <source>
        <strain evidence="1 2">D16</strain>
    </source>
</reference>
<accession>A0A0U1D3A8</accession>
<evidence type="ECO:0000313" key="2">
    <source>
        <dbReference type="Proteomes" id="UP000182227"/>
    </source>
</evidence>
<evidence type="ECO:0000313" key="1">
    <source>
        <dbReference type="EMBL" id="CQD07249.1"/>
    </source>
</evidence>
<sequence length="151" mass="16173">MSPTLAEYVSVVTAAASEQLSPIWTGLAVTEAVGALHDLVPSLIDTYALAAGSLAADWYDDHREEKAIKGRFTALVPDLGDLGARQLVDWAVQPLTDLDEPDWNAARTRTEGGMQRRIAKASRETVMISRSPIRRPSVGSGSLAPTAARFA</sequence>
<dbReference type="EMBL" id="CTEF01000001">
    <property type="protein sequence ID" value="CQD07249.1"/>
    <property type="molecule type" value="Genomic_DNA"/>
</dbReference>
<dbReference type="Proteomes" id="UP000182227">
    <property type="component" value="Unassembled WGS sequence"/>
</dbReference>
<organism evidence="1 2">
    <name type="scientific">Mycolicibacterium conceptionense</name>
    <dbReference type="NCBI Taxonomy" id="451644"/>
    <lineage>
        <taxon>Bacteria</taxon>
        <taxon>Bacillati</taxon>
        <taxon>Actinomycetota</taxon>
        <taxon>Actinomycetes</taxon>
        <taxon>Mycobacteriales</taxon>
        <taxon>Mycobacteriaceae</taxon>
        <taxon>Mycolicibacterium</taxon>
    </lineage>
</organism>
<name>A0A0U1D3A8_9MYCO</name>
<gene>
    <name evidence="1" type="ORF">BN970_01363</name>
</gene>
<dbReference type="Pfam" id="PF25310">
    <property type="entry name" value="VG15"/>
    <property type="match status" value="1"/>
</dbReference>